<keyword evidence="2 5" id="KW-0689">Ribosomal protein</keyword>
<evidence type="ECO:0000256" key="2">
    <source>
        <dbReference type="ARBA" id="ARBA00022980"/>
    </source>
</evidence>
<feature type="compositionally biased region" description="Basic and acidic residues" evidence="4">
    <location>
        <begin position="115"/>
        <end position="134"/>
    </location>
</feature>
<evidence type="ECO:0000256" key="1">
    <source>
        <dbReference type="ARBA" id="ARBA00010528"/>
    </source>
</evidence>
<name>S7PBM4_MYOBR</name>
<accession>S7PBM4</accession>
<dbReference type="InterPro" id="IPR045240">
    <property type="entry name" value="Ribosomal_uL4_euk/arch"/>
</dbReference>
<protein>
    <submittedName>
        <fullName evidence="5">60S ribosomal protein L4-B</fullName>
    </submittedName>
</protein>
<dbReference type="Gene3D" id="3.40.1370.10">
    <property type="match status" value="1"/>
</dbReference>
<dbReference type="Proteomes" id="UP000052978">
    <property type="component" value="Unassembled WGS sequence"/>
</dbReference>
<dbReference type="InterPro" id="IPR023574">
    <property type="entry name" value="Ribosomal_uL4_dom_sf"/>
</dbReference>
<dbReference type="GO" id="GO:1990904">
    <property type="term" value="C:ribonucleoprotein complex"/>
    <property type="evidence" value="ECO:0007669"/>
    <property type="project" value="UniProtKB-KW"/>
</dbReference>
<evidence type="ECO:0000256" key="3">
    <source>
        <dbReference type="ARBA" id="ARBA00023274"/>
    </source>
</evidence>
<comment type="similarity">
    <text evidence="1">Belongs to the universal ribosomal protein uL4 family.</text>
</comment>
<feature type="region of interest" description="Disordered" evidence="4">
    <location>
        <begin position="84"/>
        <end position="134"/>
    </location>
</feature>
<feature type="compositionally biased region" description="Basic residues" evidence="4">
    <location>
        <begin position="84"/>
        <end position="104"/>
    </location>
</feature>
<sequence length="134" mass="14401">MWPSPLPTIACARPLISVYSKKGETSSKNATLPSVFKAPIQPDIVSCVHTTLCKSNRQPYTVSKLAGHQTNAESWGTGRASKKLVVGKKGKKTVGLKKQKKPVVGKKAAAIKNPAVEKKPTEKKPTTEEKKPVA</sequence>
<dbReference type="GO" id="GO:0006412">
    <property type="term" value="P:translation"/>
    <property type="evidence" value="ECO:0007669"/>
    <property type="project" value="InterPro"/>
</dbReference>
<dbReference type="AlphaFoldDB" id="S7PBM4"/>
<keyword evidence="6" id="KW-1185">Reference proteome</keyword>
<evidence type="ECO:0000313" key="5">
    <source>
        <dbReference type="EMBL" id="EPQ05167.1"/>
    </source>
</evidence>
<dbReference type="EMBL" id="KE161743">
    <property type="protein sequence ID" value="EPQ05167.1"/>
    <property type="molecule type" value="Genomic_DNA"/>
</dbReference>
<dbReference type="GO" id="GO:0003735">
    <property type="term" value="F:structural constituent of ribosome"/>
    <property type="evidence" value="ECO:0007669"/>
    <property type="project" value="InterPro"/>
</dbReference>
<evidence type="ECO:0000313" key="6">
    <source>
        <dbReference type="Proteomes" id="UP000052978"/>
    </source>
</evidence>
<reference evidence="5 6" key="1">
    <citation type="journal article" date="2013" name="Nat. Commun.">
        <title>Genome analysis reveals insights into physiology and longevity of the Brandt's bat Myotis brandtii.</title>
        <authorList>
            <person name="Seim I."/>
            <person name="Fang X."/>
            <person name="Xiong Z."/>
            <person name="Lobanov A.V."/>
            <person name="Huang Z."/>
            <person name="Ma S."/>
            <person name="Feng Y."/>
            <person name="Turanov A.A."/>
            <person name="Zhu Y."/>
            <person name="Lenz T.L."/>
            <person name="Gerashchenko M.V."/>
            <person name="Fan D."/>
            <person name="Hee Yim S."/>
            <person name="Yao X."/>
            <person name="Jordan D."/>
            <person name="Xiong Y."/>
            <person name="Ma Y."/>
            <person name="Lyapunov A.N."/>
            <person name="Chen G."/>
            <person name="Kulakova O.I."/>
            <person name="Sun Y."/>
            <person name="Lee S.G."/>
            <person name="Bronson R.T."/>
            <person name="Moskalev A.A."/>
            <person name="Sunyaev S.R."/>
            <person name="Zhang G."/>
            <person name="Krogh A."/>
            <person name="Wang J."/>
            <person name="Gladyshev V.N."/>
        </authorList>
    </citation>
    <scope>NUCLEOTIDE SEQUENCE [LARGE SCALE GENOMIC DNA]</scope>
</reference>
<gene>
    <name evidence="5" type="ORF">D623_10022319</name>
</gene>
<dbReference type="GO" id="GO:0005840">
    <property type="term" value="C:ribosome"/>
    <property type="evidence" value="ECO:0007669"/>
    <property type="project" value="UniProtKB-KW"/>
</dbReference>
<dbReference type="PANTHER" id="PTHR19431">
    <property type="entry name" value="60S RIBOSOMAL PROTEIN L4"/>
    <property type="match status" value="1"/>
</dbReference>
<organism evidence="5 6">
    <name type="scientific">Myotis brandtii</name>
    <name type="common">Brandt's bat</name>
    <dbReference type="NCBI Taxonomy" id="109478"/>
    <lineage>
        <taxon>Eukaryota</taxon>
        <taxon>Metazoa</taxon>
        <taxon>Chordata</taxon>
        <taxon>Craniata</taxon>
        <taxon>Vertebrata</taxon>
        <taxon>Euteleostomi</taxon>
        <taxon>Mammalia</taxon>
        <taxon>Eutheria</taxon>
        <taxon>Laurasiatheria</taxon>
        <taxon>Chiroptera</taxon>
        <taxon>Yangochiroptera</taxon>
        <taxon>Vespertilionidae</taxon>
        <taxon>Myotis</taxon>
    </lineage>
</organism>
<evidence type="ECO:0000256" key="4">
    <source>
        <dbReference type="SAM" id="MobiDB-lite"/>
    </source>
</evidence>
<keyword evidence="3" id="KW-0687">Ribonucleoprotein</keyword>
<proteinExistence type="inferred from homology"/>
<dbReference type="SUPFAM" id="SSF52166">
    <property type="entry name" value="Ribosomal protein L4"/>
    <property type="match status" value="1"/>
</dbReference>